<keyword evidence="4" id="KW-1185">Reference proteome</keyword>
<accession>A0A553PNW1</accession>
<reference evidence="3 4" key="1">
    <citation type="journal article" date="2018" name="Nat. Ecol. Evol.">
        <title>Genomic signatures of mitonuclear coevolution across populations of Tigriopus californicus.</title>
        <authorList>
            <person name="Barreto F.S."/>
            <person name="Watson E.T."/>
            <person name="Lima T.G."/>
            <person name="Willett C.S."/>
            <person name="Edmands S."/>
            <person name="Li W."/>
            <person name="Burton R.S."/>
        </authorList>
    </citation>
    <scope>NUCLEOTIDE SEQUENCE [LARGE SCALE GENOMIC DNA]</scope>
    <source>
        <strain evidence="3 4">San Diego</strain>
    </source>
</reference>
<keyword evidence="1" id="KW-0175">Coiled coil</keyword>
<gene>
    <name evidence="3" type="ORF">TCAL_07078</name>
</gene>
<evidence type="ECO:0000313" key="3">
    <source>
        <dbReference type="EMBL" id="TRY79362.1"/>
    </source>
</evidence>
<feature type="region of interest" description="Disordered" evidence="2">
    <location>
        <begin position="224"/>
        <end position="261"/>
    </location>
</feature>
<dbReference type="OMA" id="KEVFRFK"/>
<evidence type="ECO:0008006" key="5">
    <source>
        <dbReference type="Google" id="ProtNLM"/>
    </source>
</evidence>
<feature type="region of interest" description="Disordered" evidence="2">
    <location>
        <begin position="369"/>
        <end position="388"/>
    </location>
</feature>
<evidence type="ECO:0000313" key="4">
    <source>
        <dbReference type="Proteomes" id="UP000318571"/>
    </source>
</evidence>
<proteinExistence type="predicted"/>
<comment type="caution">
    <text evidence="3">The sequence shown here is derived from an EMBL/GenBank/DDBJ whole genome shotgun (WGS) entry which is preliminary data.</text>
</comment>
<protein>
    <recommendedName>
        <fullName evidence="5">Trichohyalin-plectin-homology domain-containing protein</fullName>
    </recommendedName>
</protein>
<evidence type="ECO:0000256" key="1">
    <source>
        <dbReference type="SAM" id="Coils"/>
    </source>
</evidence>
<dbReference type="Proteomes" id="UP000318571">
    <property type="component" value="Chromosome 6"/>
</dbReference>
<feature type="coiled-coil region" evidence="1">
    <location>
        <begin position="427"/>
        <end position="493"/>
    </location>
</feature>
<name>A0A553PNW1_TIGCA</name>
<evidence type="ECO:0000256" key="2">
    <source>
        <dbReference type="SAM" id="MobiDB-lite"/>
    </source>
</evidence>
<dbReference type="AlphaFoldDB" id="A0A553PNW1"/>
<organism evidence="3 4">
    <name type="scientific">Tigriopus californicus</name>
    <name type="common">Marine copepod</name>
    <dbReference type="NCBI Taxonomy" id="6832"/>
    <lineage>
        <taxon>Eukaryota</taxon>
        <taxon>Metazoa</taxon>
        <taxon>Ecdysozoa</taxon>
        <taxon>Arthropoda</taxon>
        <taxon>Crustacea</taxon>
        <taxon>Multicrustacea</taxon>
        <taxon>Hexanauplia</taxon>
        <taxon>Copepoda</taxon>
        <taxon>Harpacticoida</taxon>
        <taxon>Harpacticidae</taxon>
        <taxon>Tigriopus</taxon>
    </lineage>
</organism>
<sequence length="516" mass="62057">MHRRPHHKSVGHIPLDNRFQKEPLHLAQTRNCCDFARQNQIQRMYQEFEVANQRRLVRRADSYEPVLSSRRQRRCSIGNAAHSYRPATGVDLALGLNGYQSVSFPHPPRIPSTLSSLGVEETPPSIRPRSCMDRERVSHMLATVQAQKQAEEIERKKLVQEAQEKKVQMESEELLSERSRQLGQVMAKDWNYQRSLKEKQKLDEQLQIAQEVLDRNKRLEEETRLQQTDRLEKERTLADERRQDLNDHQERKHKEDLEHYEQEQREVCQYAQEDLEEKLDKDRSNYESRNNQLTLRQHQLNQIEKKAMKANHNAYNTVAAEKAKNEQNTRVLDEERLFYEREKERQLAEQQEYHEFLQNGAKQKAREEDFENKHTEQAKREVQASNYNSMISKQRERDSQRMEVNDFIVGQIKEREKLAQASQMSQEREMEQRLREEQEYANAIQEKKENLQRAQLAYRKSLQAQIEERELRRQNMEQEHQRFTKEVEHAENRENREVNHKMRKLNLLESHIRFDY</sequence>
<dbReference type="EMBL" id="VCGU01000002">
    <property type="protein sequence ID" value="TRY79362.1"/>
    <property type="molecule type" value="Genomic_DNA"/>
</dbReference>
<feature type="compositionally biased region" description="Basic and acidic residues" evidence="2">
    <location>
        <begin position="369"/>
        <end position="382"/>
    </location>
</feature>